<comment type="caution">
    <text evidence="3">The sequence shown here is derived from an EMBL/GenBank/DDBJ whole genome shotgun (WGS) entry which is preliminary data.</text>
</comment>
<keyword evidence="4" id="KW-1185">Reference proteome</keyword>
<feature type="transmembrane region" description="Helical" evidence="2">
    <location>
        <begin position="88"/>
        <end position="111"/>
    </location>
</feature>
<name>A0A9P4HIK0_9PLEO</name>
<evidence type="ECO:0000313" key="4">
    <source>
        <dbReference type="Proteomes" id="UP000799777"/>
    </source>
</evidence>
<feature type="region of interest" description="Disordered" evidence="1">
    <location>
        <begin position="52"/>
        <end position="84"/>
    </location>
</feature>
<accession>A0A9P4HIK0</accession>
<protein>
    <submittedName>
        <fullName evidence="3">Uncharacterized protein</fullName>
    </submittedName>
</protein>
<evidence type="ECO:0000256" key="2">
    <source>
        <dbReference type="SAM" id="Phobius"/>
    </source>
</evidence>
<sequence>MACQSFFGPGGTIVATLVQGSKKVVTTTTYKDYDVLNAYGVIVARATSTAQAPQTGLATQTTSPASTSSSMTPTPNDSSHGLSSSAKAGIGGGIAGGVLLFALGGILGYIVHLRRKRKLGTDLNNEQVSHEGHSGSPFAKEMVYTESELPPGETRSELPTRGAESELSAGREAHELPS</sequence>
<feature type="compositionally biased region" description="Basic and acidic residues" evidence="1">
    <location>
        <begin position="169"/>
        <end position="178"/>
    </location>
</feature>
<keyword evidence="2" id="KW-0812">Transmembrane</keyword>
<evidence type="ECO:0000256" key="1">
    <source>
        <dbReference type="SAM" id="MobiDB-lite"/>
    </source>
</evidence>
<reference evidence="3" key="1">
    <citation type="journal article" date="2020" name="Stud. Mycol.">
        <title>101 Dothideomycetes genomes: a test case for predicting lifestyles and emergence of pathogens.</title>
        <authorList>
            <person name="Haridas S."/>
            <person name="Albert R."/>
            <person name="Binder M."/>
            <person name="Bloem J."/>
            <person name="Labutti K."/>
            <person name="Salamov A."/>
            <person name="Andreopoulos B."/>
            <person name="Baker S."/>
            <person name="Barry K."/>
            <person name="Bills G."/>
            <person name="Bluhm B."/>
            <person name="Cannon C."/>
            <person name="Castanera R."/>
            <person name="Culley D."/>
            <person name="Daum C."/>
            <person name="Ezra D."/>
            <person name="Gonzalez J."/>
            <person name="Henrissat B."/>
            <person name="Kuo A."/>
            <person name="Liang C."/>
            <person name="Lipzen A."/>
            <person name="Lutzoni F."/>
            <person name="Magnuson J."/>
            <person name="Mondo S."/>
            <person name="Nolan M."/>
            <person name="Ohm R."/>
            <person name="Pangilinan J."/>
            <person name="Park H.-J."/>
            <person name="Ramirez L."/>
            <person name="Alfaro M."/>
            <person name="Sun H."/>
            <person name="Tritt A."/>
            <person name="Yoshinaga Y."/>
            <person name="Zwiers L.-H."/>
            <person name="Turgeon B."/>
            <person name="Goodwin S."/>
            <person name="Spatafora J."/>
            <person name="Crous P."/>
            <person name="Grigoriev I."/>
        </authorList>
    </citation>
    <scope>NUCLEOTIDE SEQUENCE</scope>
    <source>
        <strain evidence="3">CBS 110217</strain>
    </source>
</reference>
<dbReference type="AlphaFoldDB" id="A0A9P4HIK0"/>
<feature type="compositionally biased region" description="Low complexity" evidence="1">
    <location>
        <begin position="59"/>
        <end position="84"/>
    </location>
</feature>
<dbReference type="Proteomes" id="UP000799777">
    <property type="component" value="Unassembled WGS sequence"/>
</dbReference>
<proteinExistence type="predicted"/>
<gene>
    <name evidence="3" type="ORF">EK21DRAFT_106743</name>
</gene>
<keyword evidence="2" id="KW-0472">Membrane</keyword>
<keyword evidence="2" id="KW-1133">Transmembrane helix</keyword>
<feature type="region of interest" description="Disordered" evidence="1">
    <location>
        <begin position="145"/>
        <end position="178"/>
    </location>
</feature>
<organism evidence="3 4">
    <name type="scientific">Setomelanomma holmii</name>
    <dbReference type="NCBI Taxonomy" id="210430"/>
    <lineage>
        <taxon>Eukaryota</taxon>
        <taxon>Fungi</taxon>
        <taxon>Dikarya</taxon>
        <taxon>Ascomycota</taxon>
        <taxon>Pezizomycotina</taxon>
        <taxon>Dothideomycetes</taxon>
        <taxon>Pleosporomycetidae</taxon>
        <taxon>Pleosporales</taxon>
        <taxon>Pleosporineae</taxon>
        <taxon>Phaeosphaeriaceae</taxon>
        <taxon>Setomelanomma</taxon>
    </lineage>
</organism>
<evidence type="ECO:0000313" key="3">
    <source>
        <dbReference type="EMBL" id="KAF2035906.1"/>
    </source>
</evidence>
<dbReference type="OrthoDB" id="4770059at2759"/>
<dbReference type="EMBL" id="ML978156">
    <property type="protein sequence ID" value="KAF2035906.1"/>
    <property type="molecule type" value="Genomic_DNA"/>
</dbReference>